<organism evidence="2 3">
    <name type="scientific">Rhizoctonia solani</name>
    <dbReference type="NCBI Taxonomy" id="456999"/>
    <lineage>
        <taxon>Eukaryota</taxon>
        <taxon>Fungi</taxon>
        <taxon>Dikarya</taxon>
        <taxon>Basidiomycota</taxon>
        <taxon>Agaricomycotina</taxon>
        <taxon>Agaricomycetes</taxon>
        <taxon>Cantharellales</taxon>
        <taxon>Ceratobasidiaceae</taxon>
        <taxon>Rhizoctonia</taxon>
    </lineage>
</organism>
<evidence type="ECO:0000256" key="1">
    <source>
        <dbReference type="SAM" id="MobiDB-lite"/>
    </source>
</evidence>
<comment type="caution">
    <text evidence="2">The sequence shown here is derived from an EMBL/GenBank/DDBJ whole genome shotgun (WGS) entry which is preliminary data.</text>
</comment>
<protein>
    <submittedName>
        <fullName evidence="2">Uncharacterized protein</fullName>
    </submittedName>
</protein>
<accession>A0A8H2WSZ5</accession>
<gene>
    <name evidence="2" type="ORF">RDB_LOCUS30225</name>
</gene>
<name>A0A8H2WSZ5_9AGAM</name>
<feature type="region of interest" description="Disordered" evidence="1">
    <location>
        <begin position="381"/>
        <end position="412"/>
    </location>
</feature>
<dbReference type="Proteomes" id="UP000663826">
    <property type="component" value="Unassembled WGS sequence"/>
</dbReference>
<evidence type="ECO:0000313" key="2">
    <source>
        <dbReference type="EMBL" id="CAE6399125.1"/>
    </source>
</evidence>
<evidence type="ECO:0000313" key="3">
    <source>
        <dbReference type="Proteomes" id="UP000663826"/>
    </source>
</evidence>
<dbReference type="EMBL" id="CAJMWQ010000936">
    <property type="protein sequence ID" value="CAE6399125.1"/>
    <property type="molecule type" value="Genomic_DNA"/>
</dbReference>
<feature type="compositionally biased region" description="Acidic residues" evidence="1">
    <location>
        <begin position="331"/>
        <end position="341"/>
    </location>
</feature>
<feature type="compositionally biased region" description="Basic and acidic residues" evidence="1">
    <location>
        <begin position="313"/>
        <end position="330"/>
    </location>
</feature>
<feature type="compositionally biased region" description="Gly residues" evidence="1">
    <location>
        <begin position="342"/>
        <end position="353"/>
    </location>
</feature>
<proteinExistence type="predicted"/>
<dbReference type="AlphaFoldDB" id="A0A8H2WSZ5"/>
<feature type="region of interest" description="Disordered" evidence="1">
    <location>
        <begin position="313"/>
        <end position="353"/>
    </location>
</feature>
<sequence length="870" mass="95234">MSEKFAATSIDHGDPILAETNSSGMALVPQPVERGHKAAKLDPGLLVGLEILQQDNDASGFKVVGTKATPINLLGIVLHGKEDEASGPSFEFSNQISNKICSLTGDINLFGTSLGTICFNYESTSSSFCGTANGAKIDFLLGPIPFELAIKEEGYILRATKLPAVFKNLIEALKIAEKIEKLSEMDGSPCGVIKLALAEGLNTELKVEVIPEVVAGDTSKLQFDIKGSLEITLLERSVKDIEFSQITVTVDISKPLGGLYSTLAESLKTPEFVEKIIQDLWKDKAKLAEVIALLSAEKLTAKAATTLVCRDLYKPKPNKKDPPKEDQKEQTDDDGGPDGDGGDGSGGAGTGVGGAGGGSAISNLIDSLVAGGTSLLGAAASKLDHSSGPDSHSGIQEPTRPDGPPPELDDSVGKAINSALLKDFGRWAQCTRLEDAIDSVLECALDYREAIALLRKILRSRNIVKNLGNSVYKDYSQRLSMLIYDFSMLSANFARQWLDMSDYQIAMKAPPSNNESIRRLQISWSRMLLKPNTGVLVTVLIDDKPGPLTFKCIENTDTITIDIPGYSRTKKLNITVLVSTAVVVQGGNPKYTFYSQGKPSIATVKEEPPIVTTLNISNYFPETVSLLGDSMTYTPFRNDTPLILLGSYLHWPVKIHDPDNKYSWGFLSQNVEAPHEYKTTKQSGPIITNLVDITIDGEWPNTMVSLSSAEQQNITMPLAELLRPEFSLKYRHVRVSHRDASSQQPPSDDLSYSKSVLNVKQYPVILFGSVTLWPILFVDQRRALSLQGYDGNKDHLITFGYVFNPPFNSPVEAPLDESFVRINRIEIIRDTSRPEEYGWVEVWGDSNRLLVKIDTQLWNTMDWEIDNGRK</sequence>
<reference evidence="2" key="1">
    <citation type="submission" date="2021-01" db="EMBL/GenBank/DDBJ databases">
        <authorList>
            <person name="Kaushik A."/>
        </authorList>
    </citation>
    <scope>NUCLEOTIDE SEQUENCE</scope>
    <source>
        <strain evidence="2">AG1-1B</strain>
    </source>
</reference>